<feature type="transmembrane region" description="Helical" evidence="8">
    <location>
        <begin position="389"/>
        <end position="407"/>
    </location>
</feature>
<dbReference type="PANTHER" id="PTHR35334:SF2">
    <property type="entry name" value="SERINE TRANSPORTER SDAC"/>
    <property type="match status" value="1"/>
</dbReference>
<evidence type="ECO:0000256" key="4">
    <source>
        <dbReference type="ARBA" id="ARBA00022519"/>
    </source>
</evidence>
<dbReference type="InterPro" id="IPR018227">
    <property type="entry name" value="Amino_acid_transport_2"/>
</dbReference>
<feature type="transmembrane region" description="Helical" evidence="8">
    <location>
        <begin position="311"/>
        <end position="334"/>
    </location>
</feature>
<evidence type="ECO:0000256" key="8">
    <source>
        <dbReference type="SAM" id="Phobius"/>
    </source>
</evidence>
<dbReference type="EMBL" id="JAIGYQ010000006">
    <property type="protein sequence ID" value="MBX7490934.1"/>
    <property type="molecule type" value="Genomic_DNA"/>
</dbReference>
<keyword evidence="2" id="KW-0813">Transport</keyword>
<evidence type="ECO:0000256" key="6">
    <source>
        <dbReference type="ARBA" id="ARBA00022989"/>
    </source>
</evidence>
<evidence type="ECO:0000256" key="5">
    <source>
        <dbReference type="ARBA" id="ARBA00022692"/>
    </source>
</evidence>
<name>A0ABS7JNE7_9HELI</name>
<sequence length="439" mass="49771">MKSLKWTQFDTRWMLSLFGTAVGAGILYLPIKAGSGGVFPVLVMACIIFPMVFLSHKALSCFVLQASGNDRDITYAAEEYFGRKISLFIAILYFFAIFPICLAYCVGITNTFESFIYNQFLPLLNADSAFAQWLNSIYQTKVDTNGKKVITLFPFYRAILVFILVSAFMVIMLFSEEIITKVCEWLVFPLCIILFAFSLYLIPYWSFDFTAIPNTKEFLTIIWLTLPVLVFSFNHSPAISTFSLSVKKEYATIYERKTSRILFATSSMLLVFVMFFVISCVLSLSAEELVEARAQNIPILSFFANKFQNPWIVYSSPIIAFLAISSSFFGHYFGAREGAYGIVRKTCKLFGDKELNLKLIHFISGFVMYVVMLLVAFYNPSVLGFIENLGGPIIATILFIMPIVAIYTVSKLKKFQNRFLDAFVFITGLLTIITVIYTL</sequence>
<keyword evidence="6 8" id="KW-1133">Transmembrane helix</keyword>
<evidence type="ECO:0000256" key="7">
    <source>
        <dbReference type="ARBA" id="ARBA00023136"/>
    </source>
</evidence>
<evidence type="ECO:0000313" key="10">
    <source>
        <dbReference type="Proteomes" id="UP000700059"/>
    </source>
</evidence>
<evidence type="ECO:0000256" key="2">
    <source>
        <dbReference type="ARBA" id="ARBA00022448"/>
    </source>
</evidence>
<feature type="transmembrane region" description="Helical" evidence="8">
    <location>
        <begin position="419"/>
        <end position="437"/>
    </location>
</feature>
<keyword evidence="4" id="KW-0997">Cell inner membrane</keyword>
<protein>
    <submittedName>
        <fullName evidence="9">HAAAP family serine/threonine permease</fullName>
    </submittedName>
</protein>
<feature type="transmembrane region" description="Helical" evidence="8">
    <location>
        <begin position="261"/>
        <end position="284"/>
    </location>
</feature>
<evidence type="ECO:0000256" key="1">
    <source>
        <dbReference type="ARBA" id="ARBA00004429"/>
    </source>
</evidence>
<evidence type="ECO:0000256" key="3">
    <source>
        <dbReference type="ARBA" id="ARBA00022475"/>
    </source>
</evidence>
<feature type="transmembrane region" description="Helical" evidence="8">
    <location>
        <begin position="355"/>
        <end position="377"/>
    </location>
</feature>
<comment type="subcellular location">
    <subcellularLocation>
        <location evidence="1">Cell inner membrane</location>
        <topology evidence="1">Multi-pass membrane protein</topology>
    </subcellularLocation>
</comment>
<feature type="transmembrane region" description="Helical" evidence="8">
    <location>
        <begin position="37"/>
        <end position="64"/>
    </location>
</feature>
<proteinExistence type="predicted"/>
<reference evidence="9 10" key="1">
    <citation type="submission" date="2021-08" db="EMBL/GenBank/DDBJ databases">
        <title>Helicobacter spp. isolated from feces of Anatolian Ground Squirrel (Spermophilus xanthoprymnus) in Turkey.</title>
        <authorList>
            <person name="Aydin F."/>
            <person name="Abay S."/>
            <person name="Kayman T."/>
            <person name="Karakaya E."/>
            <person name="Saticioglu I.B."/>
        </authorList>
    </citation>
    <scope>NUCLEOTIDE SEQUENCE [LARGE SCALE GENOMIC DNA]</scope>
    <source>
        <strain evidence="9 10">Faydin-H70</strain>
    </source>
</reference>
<keyword evidence="3" id="KW-1003">Cell membrane</keyword>
<keyword evidence="5 8" id="KW-0812">Transmembrane</keyword>
<organism evidence="9 10">
    <name type="scientific">Helicobacter turcicus</name>
    <dbReference type="NCBI Taxonomy" id="2867412"/>
    <lineage>
        <taxon>Bacteria</taxon>
        <taxon>Pseudomonadati</taxon>
        <taxon>Campylobacterota</taxon>
        <taxon>Epsilonproteobacteria</taxon>
        <taxon>Campylobacterales</taxon>
        <taxon>Helicobacteraceae</taxon>
        <taxon>Helicobacter</taxon>
    </lineage>
</organism>
<keyword evidence="10" id="KW-1185">Reference proteome</keyword>
<gene>
    <name evidence="9" type="ORF">K4G57_05585</name>
</gene>
<dbReference type="Pfam" id="PF03222">
    <property type="entry name" value="Trp_Tyr_perm"/>
    <property type="match status" value="1"/>
</dbReference>
<feature type="transmembrane region" description="Helical" evidence="8">
    <location>
        <begin position="85"/>
        <end position="109"/>
    </location>
</feature>
<feature type="transmembrane region" description="Helical" evidence="8">
    <location>
        <begin position="155"/>
        <end position="174"/>
    </location>
</feature>
<accession>A0ABS7JNE7</accession>
<feature type="transmembrane region" description="Helical" evidence="8">
    <location>
        <begin position="218"/>
        <end position="240"/>
    </location>
</feature>
<feature type="transmembrane region" description="Helical" evidence="8">
    <location>
        <begin position="12"/>
        <end position="31"/>
    </location>
</feature>
<dbReference type="Gene3D" id="1.20.1740.10">
    <property type="entry name" value="Amino acid/polyamine transporter I"/>
    <property type="match status" value="1"/>
</dbReference>
<feature type="transmembrane region" description="Helical" evidence="8">
    <location>
        <begin position="186"/>
        <end position="206"/>
    </location>
</feature>
<dbReference type="RefSeq" id="WP_221532189.1">
    <property type="nucleotide sequence ID" value="NZ_JAIGYP010000006.1"/>
</dbReference>
<evidence type="ECO:0000313" key="9">
    <source>
        <dbReference type="EMBL" id="MBX7490934.1"/>
    </source>
</evidence>
<dbReference type="PANTHER" id="PTHR35334">
    <property type="entry name" value="SERINE TRANSPORTER"/>
    <property type="match status" value="1"/>
</dbReference>
<dbReference type="Proteomes" id="UP000700059">
    <property type="component" value="Unassembled WGS sequence"/>
</dbReference>
<keyword evidence="7 8" id="KW-0472">Membrane</keyword>
<comment type="caution">
    <text evidence="9">The sequence shown here is derived from an EMBL/GenBank/DDBJ whole genome shotgun (WGS) entry which is preliminary data.</text>
</comment>